<feature type="domain" description="Sialate O-acetylesterase" evidence="2">
    <location>
        <begin position="132"/>
        <end position="373"/>
    </location>
</feature>
<dbReference type="InterPro" id="IPR005181">
    <property type="entry name" value="SASA"/>
</dbReference>
<dbReference type="Pfam" id="PF03629">
    <property type="entry name" value="SASA"/>
    <property type="match status" value="1"/>
</dbReference>
<dbReference type="InterPro" id="IPR039329">
    <property type="entry name" value="SIAE"/>
</dbReference>
<evidence type="ECO:0000313" key="4">
    <source>
        <dbReference type="Proteomes" id="UP000016584"/>
    </source>
</evidence>
<dbReference type="PATRIC" id="fig|1346330.5.peg.1850"/>
<dbReference type="SUPFAM" id="SSF52266">
    <property type="entry name" value="SGNH hydrolase"/>
    <property type="match status" value="1"/>
</dbReference>
<keyword evidence="4" id="KW-1185">Reference proteome</keyword>
<dbReference type="RefSeq" id="WP_021070021.1">
    <property type="nucleotide sequence ID" value="NZ_ATDL01000014.1"/>
</dbReference>
<proteinExistence type="predicted"/>
<dbReference type="PROSITE" id="PS51257">
    <property type="entry name" value="PROKAR_LIPOPROTEIN"/>
    <property type="match status" value="1"/>
</dbReference>
<dbReference type="Proteomes" id="UP000016584">
    <property type="component" value="Unassembled WGS sequence"/>
</dbReference>
<dbReference type="Gene3D" id="3.40.50.1110">
    <property type="entry name" value="SGNH hydrolase"/>
    <property type="match status" value="1"/>
</dbReference>
<gene>
    <name evidence="3" type="ORF">M472_12985</name>
</gene>
<name>U2JAK7_9SPHI</name>
<reference evidence="3 4" key="1">
    <citation type="journal article" date="2013" name="Genome Announc.">
        <title>The Draft Genome Sequence of Sphingomonas paucimobilis Strain HER1398 (Proteobacteria), Host to the Giant PAU Phage, Indicates That It Is a Member of the Genus Sphingobacterium (Bacteroidetes).</title>
        <authorList>
            <person name="White R.A.III."/>
            <person name="Suttle C.A."/>
        </authorList>
    </citation>
    <scope>NUCLEOTIDE SEQUENCE [LARGE SCALE GENOMIC DNA]</scope>
    <source>
        <strain evidence="3 4">HER1398</strain>
    </source>
</reference>
<dbReference type="InterPro" id="IPR036514">
    <property type="entry name" value="SGNH_hydro_sf"/>
</dbReference>
<dbReference type="eggNOG" id="COG1649">
    <property type="taxonomic scope" value="Bacteria"/>
</dbReference>
<dbReference type="AlphaFoldDB" id="U2JAK7"/>
<dbReference type="OrthoDB" id="9816001at2"/>
<dbReference type="STRING" id="1346330.M472_12985"/>
<organism evidence="3 4">
    <name type="scientific">Sphingobacterium paucimobilis HER1398</name>
    <dbReference type="NCBI Taxonomy" id="1346330"/>
    <lineage>
        <taxon>Bacteria</taxon>
        <taxon>Pseudomonadati</taxon>
        <taxon>Bacteroidota</taxon>
        <taxon>Sphingobacteriia</taxon>
        <taxon>Sphingobacteriales</taxon>
        <taxon>Sphingobacteriaceae</taxon>
        <taxon>Sphingobacterium</taxon>
    </lineage>
</organism>
<evidence type="ECO:0000256" key="1">
    <source>
        <dbReference type="ARBA" id="ARBA00022801"/>
    </source>
</evidence>
<keyword evidence="1" id="KW-0378">Hydrolase</keyword>
<protein>
    <recommendedName>
        <fullName evidence="2">Sialate O-acetylesterase domain-containing protein</fullName>
    </recommendedName>
</protein>
<dbReference type="GO" id="GO:0005975">
    <property type="term" value="P:carbohydrate metabolic process"/>
    <property type="evidence" value="ECO:0007669"/>
    <property type="project" value="TreeGrafter"/>
</dbReference>
<dbReference type="EMBL" id="ATDL01000014">
    <property type="protein sequence ID" value="ERJ59688.1"/>
    <property type="molecule type" value="Genomic_DNA"/>
</dbReference>
<sequence length="499" mass="55663">MILRHTASLFFFVFILFSLSCGAKVPMLSDEPVMSDQMRPTVAGSSISLPQIFMDGMILQQQSEVKIWGKGSPGKTLVVETGWDNGRYSVTVGADSLWKVLVSTPEASFDSYVVRVKEGDNEVVLNDVLIGEVWLCSGQSNMHMPMKGYFNQPVNGSLDDIVASKNNFLRFFNVKQNSSILPQFQCEGMWKSASVETTPNFSATAYYFGRLLQKTLGVPVGLIHASWGGSKIEAWMSKESLEAFPEVSIPTEEPEKKVAPLRATVMYNGMIQPVAGYAIKGVIWYQGEASANQKEYQKYPALFKAMHADWTEKWGAKSHFPIYFCQITPYAHYTLKLGHFMREAQLKIAQSQPNTAMAVLMDVGEEDILHCANKKVPGERLAYIALAKLYGFDKLSYRSPEFRSINTLDQKMIVRFNHASDGLNSFGRELTGFEIAGADRIFYPAKAEIVLNTVELSSSSVSDPIAVRYAFDNYAEPSLFGINGLPVSSFRSDDWDDIQ</sequence>
<accession>U2JAK7</accession>
<dbReference type="PANTHER" id="PTHR22901">
    <property type="entry name" value="SIALATE O-ACETYLESTERASE"/>
    <property type="match status" value="1"/>
</dbReference>
<evidence type="ECO:0000259" key="2">
    <source>
        <dbReference type="Pfam" id="PF03629"/>
    </source>
</evidence>
<comment type="caution">
    <text evidence="3">The sequence shown here is derived from an EMBL/GenBank/DDBJ whole genome shotgun (WGS) entry which is preliminary data.</text>
</comment>
<dbReference type="PANTHER" id="PTHR22901:SF0">
    <property type="entry name" value="SIALATE O-ACETYLESTERASE"/>
    <property type="match status" value="1"/>
</dbReference>
<dbReference type="GO" id="GO:0001681">
    <property type="term" value="F:sialate O-acetylesterase activity"/>
    <property type="evidence" value="ECO:0007669"/>
    <property type="project" value="InterPro"/>
</dbReference>
<evidence type="ECO:0000313" key="3">
    <source>
        <dbReference type="EMBL" id="ERJ59688.1"/>
    </source>
</evidence>